<evidence type="ECO:0000256" key="1">
    <source>
        <dbReference type="SAM" id="MobiDB-lite"/>
    </source>
</evidence>
<evidence type="ECO:0000313" key="2">
    <source>
        <dbReference type="EMBL" id="KAJ8775037.1"/>
    </source>
</evidence>
<organism evidence="2 3">
    <name type="scientific">Erythroxylum novogranatense</name>
    <dbReference type="NCBI Taxonomy" id="1862640"/>
    <lineage>
        <taxon>Eukaryota</taxon>
        <taxon>Viridiplantae</taxon>
        <taxon>Streptophyta</taxon>
        <taxon>Embryophyta</taxon>
        <taxon>Tracheophyta</taxon>
        <taxon>Spermatophyta</taxon>
        <taxon>Magnoliopsida</taxon>
        <taxon>eudicotyledons</taxon>
        <taxon>Gunneridae</taxon>
        <taxon>Pentapetalae</taxon>
        <taxon>rosids</taxon>
        <taxon>fabids</taxon>
        <taxon>Malpighiales</taxon>
        <taxon>Erythroxylaceae</taxon>
        <taxon>Erythroxylum</taxon>
    </lineage>
</organism>
<comment type="caution">
    <text evidence="2">The sequence shown here is derived from an EMBL/GenBank/DDBJ whole genome shotgun (WGS) entry which is preliminary data.</text>
</comment>
<protein>
    <submittedName>
        <fullName evidence="2">Uncharacterized protein</fullName>
    </submittedName>
</protein>
<accession>A0AAV8U6T4</accession>
<proteinExistence type="predicted"/>
<dbReference type="AlphaFoldDB" id="A0AAV8U6T4"/>
<feature type="region of interest" description="Disordered" evidence="1">
    <location>
        <begin position="45"/>
        <end position="70"/>
    </location>
</feature>
<evidence type="ECO:0000313" key="3">
    <source>
        <dbReference type="Proteomes" id="UP001159364"/>
    </source>
</evidence>
<sequence length="112" mass="12655">MVFCFMAKLQRSSFLVTSNNRLDGLYRYPLQATPETIFLRSAGIKMGKSEKSRQKGKSSPVSSQELKFPHPFDGSTQLFILKEEEGMINCGYAEKIKRETEGGTEKVKGLRN</sequence>
<name>A0AAV8U6T4_9ROSI</name>
<dbReference type="Proteomes" id="UP001159364">
    <property type="component" value="Linkage Group LG01"/>
</dbReference>
<gene>
    <name evidence="2" type="ORF">K2173_020041</name>
</gene>
<reference evidence="2 3" key="1">
    <citation type="submission" date="2021-09" db="EMBL/GenBank/DDBJ databases">
        <title>Genomic insights and catalytic innovation underlie evolution of tropane alkaloids biosynthesis.</title>
        <authorList>
            <person name="Wang Y.-J."/>
            <person name="Tian T."/>
            <person name="Huang J.-P."/>
            <person name="Huang S.-X."/>
        </authorList>
    </citation>
    <scope>NUCLEOTIDE SEQUENCE [LARGE SCALE GENOMIC DNA]</scope>
    <source>
        <strain evidence="2">KIB-2018</strain>
        <tissue evidence="2">Leaf</tissue>
    </source>
</reference>
<dbReference type="EMBL" id="JAIWQS010000001">
    <property type="protein sequence ID" value="KAJ8775037.1"/>
    <property type="molecule type" value="Genomic_DNA"/>
</dbReference>
<keyword evidence="3" id="KW-1185">Reference proteome</keyword>